<dbReference type="AlphaFoldDB" id="A0A8J2LCI0"/>
<gene>
    <name evidence="1" type="ORF">AFUS01_LOCUS42635</name>
</gene>
<sequence length="53" mass="5942">ETDVFLDFSNLAARKDEVPFLIAVVNEDQQVTFVSPGNSDVQDLFRQPNSVKT</sequence>
<dbReference type="EMBL" id="CAJVCH010567891">
    <property type="protein sequence ID" value="CAG7832982.1"/>
    <property type="molecule type" value="Genomic_DNA"/>
</dbReference>
<proteinExistence type="predicted"/>
<protein>
    <submittedName>
        <fullName evidence="1">Uncharacterized protein</fullName>
    </submittedName>
</protein>
<accession>A0A8J2LCI0</accession>
<evidence type="ECO:0000313" key="1">
    <source>
        <dbReference type="EMBL" id="CAG7832982.1"/>
    </source>
</evidence>
<reference evidence="1" key="1">
    <citation type="submission" date="2021-06" db="EMBL/GenBank/DDBJ databases">
        <authorList>
            <person name="Hodson N. C."/>
            <person name="Mongue J. A."/>
            <person name="Jaron S. K."/>
        </authorList>
    </citation>
    <scope>NUCLEOTIDE SEQUENCE</scope>
</reference>
<organism evidence="1 2">
    <name type="scientific">Allacma fusca</name>
    <dbReference type="NCBI Taxonomy" id="39272"/>
    <lineage>
        <taxon>Eukaryota</taxon>
        <taxon>Metazoa</taxon>
        <taxon>Ecdysozoa</taxon>
        <taxon>Arthropoda</taxon>
        <taxon>Hexapoda</taxon>
        <taxon>Collembola</taxon>
        <taxon>Symphypleona</taxon>
        <taxon>Sminthuridae</taxon>
        <taxon>Allacma</taxon>
    </lineage>
</organism>
<evidence type="ECO:0000313" key="2">
    <source>
        <dbReference type="Proteomes" id="UP000708208"/>
    </source>
</evidence>
<dbReference type="Proteomes" id="UP000708208">
    <property type="component" value="Unassembled WGS sequence"/>
</dbReference>
<feature type="non-terminal residue" evidence="1">
    <location>
        <position position="1"/>
    </location>
</feature>
<keyword evidence="2" id="KW-1185">Reference proteome</keyword>
<name>A0A8J2LCI0_9HEXA</name>
<comment type="caution">
    <text evidence="1">The sequence shown here is derived from an EMBL/GenBank/DDBJ whole genome shotgun (WGS) entry which is preliminary data.</text>
</comment>